<organism evidence="2 3">
    <name type="scientific">Kalanchoe fedtschenkoi</name>
    <name type="common">Lavender scallops</name>
    <name type="synonym">South American air plant</name>
    <dbReference type="NCBI Taxonomy" id="63787"/>
    <lineage>
        <taxon>Eukaryota</taxon>
        <taxon>Viridiplantae</taxon>
        <taxon>Streptophyta</taxon>
        <taxon>Embryophyta</taxon>
        <taxon>Tracheophyta</taxon>
        <taxon>Spermatophyta</taxon>
        <taxon>Magnoliopsida</taxon>
        <taxon>eudicotyledons</taxon>
        <taxon>Gunneridae</taxon>
        <taxon>Pentapetalae</taxon>
        <taxon>Saxifragales</taxon>
        <taxon>Crassulaceae</taxon>
        <taxon>Kalanchoe</taxon>
    </lineage>
</organism>
<dbReference type="Gramene" id="Kaladp0748s0047.1.v1.1">
    <property type="protein sequence ID" value="Kaladp0748s0047.1.v1.1"/>
    <property type="gene ID" value="Kaladp0748s0047.v1.1"/>
</dbReference>
<proteinExistence type="predicted"/>
<evidence type="ECO:0000256" key="1">
    <source>
        <dbReference type="SAM" id="MobiDB-lite"/>
    </source>
</evidence>
<evidence type="ECO:0000313" key="2">
    <source>
        <dbReference type="EnsemblPlants" id="Kaladp0748s0047.1.v1.1"/>
    </source>
</evidence>
<evidence type="ECO:0000313" key="3">
    <source>
        <dbReference type="Proteomes" id="UP000594263"/>
    </source>
</evidence>
<name>A0A7N1A720_KALFE</name>
<dbReference type="EnsemblPlants" id="Kaladp0748s0047.1.v1.1">
    <property type="protein sequence ID" value="Kaladp0748s0047.1.v1.1"/>
    <property type="gene ID" value="Kaladp0748s0047.v1.1"/>
</dbReference>
<keyword evidence="3" id="KW-1185">Reference proteome</keyword>
<sequence>MTDRIPCLSSVVRSDIHDQRVVEERVPLSPNMGVAPPISTGLLVDMNFETSIIETYRPPPWPVPYDVDLGHPMTPPVTRETVGNKTDTVAQARGAKSVESSTHSTSASAEKLEDLKQR</sequence>
<accession>A0A7N1A720</accession>
<protein>
    <submittedName>
        <fullName evidence="2">Uncharacterized protein</fullName>
    </submittedName>
</protein>
<reference evidence="2" key="1">
    <citation type="submission" date="2021-01" db="UniProtKB">
        <authorList>
            <consortium name="EnsemblPlants"/>
        </authorList>
    </citation>
    <scope>IDENTIFICATION</scope>
</reference>
<feature type="region of interest" description="Disordered" evidence="1">
    <location>
        <begin position="72"/>
        <end position="118"/>
    </location>
</feature>
<dbReference type="Proteomes" id="UP000594263">
    <property type="component" value="Unplaced"/>
</dbReference>
<feature type="compositionally biased region" description="Low complexity" evidence="1">
    <location>
        <begin position="97"/>
        <end position="109"/>
    </location>
</feature>
<dbReference type="AlphaFoldDB" id="A0A7N1A720"/>